<keyword evidence="3 9" id="KW-0645">Protease</keyword>
<dbReference type="RefSeq" id="WP_007021231.1">
    <property type="nucleotide sequence ID" value="NZ_CH724125.1"/>
</dbReference>
<dbReference type="PRINTS" id="PR00781">
    <property type="entry name" value="LIPOSIGPTASE"/>
</dbReference>
<dbReference type="Proteomes" id="UP000002171">
    <property type="component" value="Unassembled WGS sequence"/>
</dbReference>
<evidence type="ECO:0000256" key="11">
    <source>
        <dbReference type="RuleBase" id="RU004181"/>
    </source>
</evidence>
<dbReference type="Pfam" id="PF01252">
    <property type="entry name" value="Peptidase_A8"/>
    <property type="match status" value="1"/>
</dbReference>
<reference evidence="12 13" key="1">
    <citation type="submission" date="2006-02" db="EMBL/GenBank/DDBJ databases">
        <authorList>
            <person name="Pinhassi J."/>
            <person name="Pedros-Alio C."/>
            <person name="Ferriera S."/>
            <person name="Johnson J."/>
            <person name="Kravitz S."/>
            <person name="Halpern A."/>
            <person name="Remington K."/>
            <person name="Beeson K."/>
            <person name="Tran B."/>
            <person name="Rogers Y.-H."/>
            <person name="Friedman R."/>
            <person name="Venter J.C."/>
        </authorList>
    </citation>
    <scope>NUCLEOTIDE SEQUENCE [LARGE SCALE GENOMIC DNA]</scope>
    <source>
        <strain evidence="12 13">MED92</strain>
    </source>
</reference>
<dbReference type="AlphaFoldDB" id="A0A7U8GSQ3"/>
<dbReference type="EC" id="3.4.23.36" evidence="9"/>
<feature type="active site" evidence="9">
    <location>
        <position position="129"/>
    </location>
</feature>
<comment type="function">
    <text evidence="9 10">This protein specifically catalyzes the removal of signal peptides from prolipoproteins.</text>
</comment>
<dbReference type="InterPro" id="IPR001872">
    <property type="entry name" value="Peptidase_A8"/>
</dbReference>
<dbReference type="PANTHER" id="PTHR33695:SF1">
    <property type="entry name" value="LIPOPROTEIN SIGNAL PEPTIDASE"/>
    <property type="match status" value="1"/>
</dbReference>
<gene>
    <name evidence="9" type="primary">lspA</name>
    <name evidence="12" type="ORF">MED92_18263</name>
</gene>
<protein>
    <recommendedName>
        <fullName evidence="9">Lipoprotein signal peptidase</fullName>
        <ecNumber evidence="9">3.4.23.36</ecNumber>
    </recommendedName>
    <alternativeName>
        <fullName evidence="9">Prolipoprotein signal peptidase</fullName>
    </alternativeName>
    <alternativeName>
        <fullName evidence="9">Signal peptidase II</fullName>
        <shortName evidence="9">SPase II</shortName>
    </alternativeName>
</protein>
<comment type="similarity">
    <text evidence="1 9 11">Belongs to the peptidase A8 family.</text>
</comment>
<keyword evidence="5 9" id="KW-0064">Aspartyl protease</keyword>
<feature type="active site" evidence="9">
    <location>
        <position position="147"/>
    </location>
</feature>
<feature type="transmembrane region" description="Helical" evidence="9">
    <location>
        <begin position="100"/>
        <end position="119"/>
    </location>
</feature>
<evidence type="ECO:0000256" key="8">
    <source>
        <dbReference type="ARBA" id="ARBA00023136"/>
    </source>
</evidence>
<keyword evidence="4 9" id="KW-0812">Transmembrane</keyword>
<organism evidence="12 13">
    <name type="scientific">Neptuniibacter caesariensis</name>
    <dbReference type="NCBI Taxonomy" id="207954"/>
    <lineage>
        <taxon>Bacteria</taxon>
        <taxon>Pseudomonadati</taxon>
        <taxon>Pseudomonadota</taxon>
        <taxon>Gammaproteobacteria</taxon>
        <taxon>Oceanospirillales</taxon>
        <taxon>Oceanospirillaceae</taxon>
        <taxon>Neptuniibacter</taxon>
    </lineage>
</organism>
<keyword evidence="2 9" id="KW-1003">Cell membrane</keyword>
<dbReference type="EMBL" id="AAOW01000008">
    <property type="protein sequence ID" value="EAR61477.1"/>
    <property type="molecule type" value="Genomic_DNA"/>
</dbReference>
<dbReference type="PROSITE" id="PS00855">
    <property type="entry name" value="SPASE_II"/>
    <property type="match status" value="1"/>
</dbReference>
<dbReference type="GO" id="GO:0004190">
    <property type="term" value="F:aspartic-type endopeptidase activity"/>
    <property type="evidence" value="ECO:0007669"/>
    <property type="project" value="UniProtKB-UniRule"/>
</dbReference>
<evidence type="ECO:0000256" key="1">
    <source>
        <dbReference type="ARBA" id="ARBA00006139"/>
    </source>
</evidence>
<evidence type="ECO:0000313" key="13">
    <source>
        <dbReference type="Proteomes" id="UP000002171"/>
    </source>
</evidence>
<keyword evidence="6 9" id="KW-0378">Hydrolase</keyword>
<dbReference type="PANTHER" id="PTHR33695">
    <property type="entry name" value="LIPOPROTEIN SIGNAL PEPTIDASE"/>
    <property type="match status" value="1"/>
</dbReference>
<evidence type="ECO:0000256" key="6">
    <source>
        <dbReference type="ARBA" id="ARBA00022801"/>
    </source>
</evidence>
<dbReference type="GO" id="GO:0006508">
    <property type="term" value="P:proteolysis"/>
    <property type="evidence" value="ECO:0007669"/>
    <property type="project" value="UniProtKB-KW"/>
</dbReference>
<sequence length="182" mass="20344">MTDEQLKKEQKPTNCLIWLWLAAVIVVLDLGTKYLASTYLSYAEPNPVLPFFDLTLLHNTGAAFSFLSEAGGWQRWFFVGIAVAVSVALIIWLARSPRKLWWLGIALASILGGAIGNLYDRAVHGYVVDFISVHYENYFFPAFNIADTAITIGAVVLILDMLFLEGKRKASDVITEEKIENE</sequence>
<dbReference type="HAMAP" id="MF_00161">
    <property type="entry name" value="LspA"/>
    <property type="match status" value="1"/>
</dbReference>
<keyword evidence="13" id="KW-1185">Reference proteome</keyword>
<comment type="catalytic activity">
    <reaction evidence="9 10">
        <text>Release of signal peptides from bacterial membrane prolipoproteins. Hydrolyzes -Xaa-Yaa-Zaa-|-(S,diacylglyceryl)Cys-, in which Xaa is hydrophobic (preferably Leu), and Yaa (Ala or Ser) and Zaa (Gly or Ala) have small, neutral side chains.</text>
        <dbReference type="EC" id="3.4.23.36"/>
    </reaction>
</comment>
<evidence type="ECO:0000256" key="9">
    <source>
        <dbReference type="HAMAP-Rule" id="MF_00161"/>
    </source>
</evidence>
<evidence type="ECO:0000256" key="7">
    <source>
        <dbReference type="ARBA" id="ARBA00022989"/>
    </source>
</evidence>
<feature type="transmembrane region" description="Helical" evidence="9">
    <location>
        <begin position="16"/>
        <end position="36"/>
    </location>
</feature>
<evidence type="ECO:0000256" key="4">
    <source>
        <dbReference type="ARBA" id="ARBA00022692"/>
    </source>
</evidence>
<evidence type="ECO:0000256" key="10">
    <source>
        <dbReference type="RuleBase" id="RU000594"/>
    </source>
</evidence>
<evidence type="ECO:0000256" key="2">
    <source>
        <dbReference type="ARBA" id="ARBA00022475"/>
    </source>
</evidence>
<feature type="transmembrane region" description="Helical" evidence="9">
    <location>
        <begin position="73"/>
        <end position="93"/>
    </location>
</feature>
<dbReference type="UniPathway" id="UPA00665"/>
<feature type="transmembrane region" description="Helical" evidence="9">
    <location>
        <begin position="139"/>
        <end position="159"/>
    </location>
</feature>
<comment type="pathway">
    <text evidence="9">Protein modification; lipoprotein biosynthesis (signal peptide cleavage).</text>
</comment>
<evidence type="ECO:0000256" key="3">
    <source>
        <dbReference type="ARBA" id="ARBA00022670"/>
    </source>
</evidence>
<name>A0A7U8GSQ3_NEPCE</name>
<comment type="subcellular location">
    <subcellularLocation>
        <location evidence="9">Cell membrane</location>
        <topology evidence="9">Multi-pass membrane protein</topology>
    </subcellularLocation>
</comment>
<accession>A0A7U8GSQ3</accession>
<dbReference type="NCBIfam" id="TIGR00077">
    <property type="entry name" value="lspA"/>
    <property type="match status" value="1"/>
</dbReference>
<keyword evidence="7 9" id="KW-1133">Transmembrane helix</keyword>
<dbReference type="GO" id="GO:0005886">
    <property type="term" value="C:plasma membrane"/>
    <property type="evidence" value="ECO:0007669"/>
    <property type="project" value="UniProtKB-SubCell"/>
</dbReference>
<evidence type="ECO:0000256" key="5">
    <source>
        <dbReference type="ARBA" id="ARBA00022750"/>
    </source>
</evidence>
<keyword evidence="8 9" id="KW-0472">Membrane</keyword>
<proteinExistence type="inferred from homology"/>
<evidence type="ECO:0000313" key="12">
    <source>
        <dbReference type="EMBL" id="EAR61477.1"/>
    </source>
</evidence>
<comment type="caution">
    <text evidence="12">The sequence shown here is derived from an EMBL/GenBank/DDBJ whole genome shotgun (WGS) entry which is preliminary data.</text>
</comment>
<dbReference type="OrthoDB" id="9810259at2"/>